<dbReference type="PANTHER" id="PTHR47265">
    <property type="entry name" value="IRON-SULFUR ASSEMBLY PROTEIN ISCA, CHLOROPLASTIC"/>
    <property type="match status" value="1"/>
</dbReference>
<dbReference type="GO" id="GO:0051536">
    <property type="term" value="F:iron-sulfur cluster binding"/>
    <property type="evidence" value="ECO:0007669"/>
    <property type="project" value="InterPro"/>
</dbReference>
<gene>
    <name evidence="3" type="ORF">RND81_06G018700</name>
</gene>
<protein>
    <recommendedName>
        <fullName evidence="2">Core domain-containing protein</fullName>
    </recommendedName>
</protein>
<dbReference type="GO" id="GO:0009570">
    <property type="term" value="C:chloroplast stroma"/>
    <property type="evidence" value="ECO:0007669"/>
    <property type="project" value="TreeGrafter"/>
</dbReference>
<accession>A0AAW1K3R2</accession>
<dbReference type="InterPro" id="IPR035903">
    <property type="entry name" value="HesB-like_dom_sf"/>
</dbReference>
<dbReference type="GO" id="GO:0016226">
    <property type="term" value="P:iron-sulfur cluster assembly"/>
    <property type="evidence" value="ECO:0007669"/>
    <property type="project" value="InterPro"/>
</dbReference>
<name>A0AAW1K3R2_SAPOF</name>
<dbReference type="AlphaFoldDB" id="A0AAW1K3R2"/>
<feature type="domain" description="Core" evidence="2">
    <location>
        <begin position="68"/>
        <end position="170"/>
    </location>
</feature>
<dbReference type="InterPro" id="IPR016092">
    <property type="entry name" value="ATAP"/>
</dbReference>
<dbReference type="Proteomes" id="UP001443914">
    <property type="component" value="Unassembled WGS sequence"/>
</dbReference>
<dbReference type="EMBL" id="JBDFQZ010000006">
    <property type="protein sequence ID" value="KAK9713310.1"/>
    <property type="molecule type" value="Genomic_DNA"/>
</dbReference>
<dbReference type="Pfam" id="PF01521">
    <property type="entry name" value="Fe-S_biosyn"/>
    <property type="match status" value="1"/>
</dbReference>
<proteinExistence type="inferred from homology"/>
<dbReference type="InterPro" id="IPR017870">
    <property type="entry name" value="FeS_cluster_insertion_CS"/>
</dbReference>
<dbReference type="GO" id="GO:0030674">
    <property type="term" value="F:protein-macromolecule adaptor activity"/>
    <property type="evidence" value="ECO:0007669"/>
    <property type="project" value="TreeGrafter"/>
</dbReference>
<dbReference type="FunFam" id="2.60.300.12:FF:000008">
    <property type="entry name" value="iron-sulfur assembly protein IscA, chloroplastic"/>
    <property type="match status" value="1"/>
</dbReference>
<organism evidence="3 4">
    <name type="scientific">Saponaria officinalis</name>
    <name type="common">Common soapwort</name>
    <name type="synonym">Lychnis saponaria</name>
    <dbReference type="NCBI Taxonomy" id="3572"/>
    <lineage>
        <taxon>Eukaryota</taxon>
        <taxon>Viridiplantae</taxon>
        <taxon>Streptophyta</taxon>
        <taxon>Embryophyta</taxon>
        <taxon>Tracheophyta</taxon>
        <taxon>Spermatophyta</taxon>
        <taxon>Magnoliopsida</taxon>
        <taxon>eudicotyledons</taxon>
        <taxon>Gunneridae</taxon>
        <taxon>Pentapetalae</taxon>
        <taxon>Caryophyllales</taxon>
        <taxon>Caryophyllaceae</taxon>
        <taxon>Caryophylleae</taxon>
        <taxon>Saponaria</taxon>
    </lineage>
</organism>
<sequence>MDFSGTLRCSSPICSLPIKNSTTLLPINYKPFSVSFSANYNRFNRLSIRSSASTSVSATPAGGLAPAISLTDNALKHLRRIRSDRGEDVTLRVGVKQGGCSGMSYIMDFESRENTKPDDSVIELNGFTIVCDPKSLLFLYGMELDYSDALIGGGFSFQNPNASKTCSCGKSFAA</sequence>
<keyword evidence="4" id="KW-1185">Reference proteome</keyword>
<dbReference type="SUPFAM" id="SSF89360">
    <property type="entry name" value="HesB-like domain"/>
    <property type="match status" value="1"/>
</dbReference>
<evidence type="ECO:0000313" key="3">
    <source>
        <dbReference type="EMBL" id="KAK9713310.1"/>
    </source>
</evidence>
<reference evidence="3" key="1">
    <citation type="submission" date="2024-03" db="EMBL/GenBank/DDBJ databases">
        <title>WGS assembly of Saponaria officinalis var. Norfolk2.</title>
        <authorList>
            <person name="Jenkins J."/>
            <person name="Shu S."/>
            <person name="Grimwood J."/>
            <person name="Barry K."/>
            <person name="Goodstein D."/>
            <person name="Schmutz J."/>
            <person name="Leebens-Mack J."/>
            <person name="Osbourn A."/>
        </authorList>
    </citation>
    <scope>NUCLEOTIDE SEQUENCE [LARGE SCALE GENOMIC DNA]</scope>
    <source>
        <strain evidence="3">JIC</strain>
    </source>
</reference>
<dbReference type="InterPro" id="IPR000361">
    <property type="entry name" value="ATAP_core_dom"/>
</dbReference>
<evidence type="ECO:0000313" key="4">
    <source>
        <dbReference type="Proteomes" id="UP001443914"/>
    </source>
</evidence>
<comment type="similarity">
    <text evidence="1">Belongs to the HesB/IscA family. Ycf83 subfamily.</text>
</comment>
<evidence type="ECO:0000256" key="1">
    <source>
        <dbReference type="ARBA" id="ARBA00023783"/>
    </source>
</evidence>
<dbReference type="Gene3D" id="2.60.300.12">
    <property type="entry name" value="HesB-like domain"/>
    <property type="match status" value="1"/>
</dbReference>
<dbReference type="PROSITE" id="PS01152">
    <property type="entry name" value="HESB"/>
    <property type="match status" value="1"/>
</dbReference>
<dbReference type="InterPro" id="IPR031108">
    <property type="entry name" value="IscA_plant_cyanobact"/>
</dbReference>
<dbReference type="NCBIfam" id="TIGR00049">
    <property type="entry name" value="iron-sulfur cluster assembly accessory protein"/>
    <property type="match status" value="1"/>
</dbReference>
<dbReference type="PANTHER" id="PTHR47265:SF1">
    <property type="entry name" value="IRON-SULFUR ASSEMBLY PROTEIN ISCA, CHLOROPLASTIC"/>
    <property type="match status" value="1"/>
</dbReference>
<evidence type="ECO:0000259" key="2">
    <source>
        <dbReference type="Pfam" id="PF01521"/>
    </source>
</evidence>
<comment type="caution">
    <text evidence="3">The sequence shown here is derived from an EMBL/GenBank/DDBJ whole genome shotgun (WGS) entry which is preliminary data.</text>
</comment>